<sequence length="116" mass="13571">MSKIIKAINKMIENTDLITNVVLSEDEYFFLYNNKVKWSIIEEEDKDISLILYPNFNGKLDELANIVEWEHINMVTYNTMDFKTQEATETFNELLQIVKSKVFGVDNLLDEIIGDD</sequence>
<dbReference type="RefSeq" id="WP_265724459.1">
    <property type="nucleotide sequence ID" value="NZ_JAOSLC020000003.1"/>
</dbReference>
<organism evidence="1 2">
    <name type="scientific">Polaribacter ponticola</name>
    <dbReference type="NCBI Taxonomy" id="2978475"/>
    <lineage>
        <taxon>Bacteria</taxon>
        <taxon>Pseudomonadati</taxon>
        <taxon>Bacteroidota</taxon>
        <taxon>Flavobacteriia</taxon>
        <taxon>Flavobacteriales</taxon>
        <taxon>Flavobacteriaceae</taxon>
    </lineage>
</organism>
<keyword evidence="2" id="KW-1185">Reference proteome</keyword>
<dbReference type="Proteomes" id="UP001151478">
    <property type="component" value="Unassembled WGS sequence"/>
</dbReference>
<reference evidence="1" key="1">
    <citation type="submission" date="2023-02" db="EMBL/GenBank/DDBJ databases">
        <title>Polaribacter ponticola sp. nov., isolated from seawater.</title>
        <authorList>
            <person name="Baek J.H."/>
            <person name="Kim J.M."/>
            <person name="Choi D.G."/>
            <person name="Jeon C.O."/>
        </authorList>
    </citation>
    <scope>NUCLEOTIDE SEQUENCE</scope>
    <source>
        <strain evidence="1">MSW5</strain>
    </source>
</reference>
<gene>
    <name evidence="1" type="ORF">N5A56_004750</name>
</gene>
<protein>
    <recommendedName>
        <fullName evidence="3">DUF2750 domain-containing protein</fullName>
    </recommendedName>
</protein>
<evidence type="ECO:0000313" key="2">
    <source>
        <dbReference type="Proteomes" id="UP001151478"/>
    </source>
</evidence>
<dbReference type="EMBL" id="JAOSLC020000003">
    <property type="protein sequence ID" value="MDD7913766.1"/>
    <property type="molecule type" value="Genomic_DNA"/>
</dbReference>
<name>A0ABT5S6N8_9FLAO</name>
<comment type="caution">
    <text evidence="1">The sequence shown here is derived from an EMBL/GenBank/DDBJ whole genome shotgun (WGS) entry which is preliminary data.</text>
</comment>
<evidence type="ECO:0000313" key="1">
    <source>
        <dbReference type="EMBL" id="MDD7913766.1"/>
    </source>
</evidence>
<accession>A0ABT5S6N8</accession>
<proteinExistence type="predicted"/>
<evidence type="ECO:0008006" key="3">
    <source>
        <dbReference type="Google" id="ProtNLM"/>
    </source>
</evidence>